<dbReference type="Proteomes" id="UP000054558">
    <property type="component" value="Unassembled WGS sequence"/>
</dbReference>
<evidence type="ECO:0000313" key="2">
    <source>
        <dbReference type="Proteomes" id="UP000054558"/>
    </source>
</evidence>
<accession>A0A1Y1HJI4</accession>
<keyword evidence="2" id="KW-1185">Reference proteome</keyword>
<evidence type="ECO:0000313" key="1">
    <source>
        <dbReference type="EMBL" id="GAQ78063.1"/>
    </source>
</evidence>
<gene>
    <name evidence="1" type="ORF">KFL_000070330</name>
</gene>
<dbReference type="AlphaFoldDB" id="A0A1Y1HJI4"/>
<proteinExistence type="predicted"/>
<dbReference type="EMBL" id="DF236956">
    <property type="protein sequence ID" value="GAQ78063.1"/>
    <property type="molecule type" value="Genomic_DNA"/>
</dbReference>
<protein>
    <submittedName>
        <fullName evidence="1">Uncharacterized protein</fullName>
    </submittedName>
</protein>
<organism evidence="1 2">
    <name type="scientific">Klebsormidium nitens</name>
    <name type="common">Green alga</name>
    <name type="synonym">Ulothrix nitens</name>
    <dbReference type="NCBI Taxonomy" id="105231"/>
    <lineage>
        <taxon>Eukaryota</taxon>
        <taxon>Viridiplantae</taxon>
        <taxon>Streptophyta</taxon>
        <taxon>Klebsormidiophyceae</taxon>
        <taxon>Klebsormidiales</taxon>
        <taxon>Klebsormidiaceae</taxon>
        <taxon>Klebsormidium</taxon>
    </lineage>
</organism>
<name>A0A1Y1HJI4_KLENI</name>
<reference evidence="1 2" key="1">
    <citation type="journal article" date="2014" name="Nat. Commun.">
        <title>Klebsormidium flaccidum genome reveals primary factors for plant terrestrial adaptation.</title>
        <authorList>
            <person name="Hori K."/>
            <person name="Maruyama F."/>
            <person name="Fujisawa T."/>
            <person name="Togashi T."/>
            <person name="Yamamoto N."/>
            <person name="Seo M."/>
            <person name="Sato S."/>
            <person name="Yamada T."/>
            <person name="Mori H."/>
            <person name="Tajima N."/>
            <person name="Moriyama T."/>
            <person name="Ikeuchi M."/>
            <person name="Watanabe M."/>
            <person name="Wada H."/>
            <person name="Kobayashi K."/>
            <person name="Saito M."/>
            <person name="Masuda T."/>
            <person name="Sasaki-Sekimoto Y."/>
            <person name="Mashiguchi K."/>
            <person name="Awai K."/>
            <person name="Shimojima M."/>
            <person name="Masuda S."/>
            <person name="Iwai M."/>
            <person name="Nobusawa T."/>
            <person name="Narise T."/>
            <person name="Kondo S."/>
            <person name="Saito H."/>
            <person name="Sato R."/>
            <person name="Murakawa M."/>
            <person name="Ihara Y."/>
            <person name="Oshima-Yamada Y."/>
            <person name="Ohtaka K."/>
            <person name="Satoh M."/>
            <person name="Sonobe K."/>
            <person name="Ishii M."/>
            <person name="Ohtani R."/>
            <person name="Kanamori-Sato M."/>
            <person name="Honoki R."/>
            <person name="Miyazaki D."/>
            <person name="Mochizuki H."/>
            <person name="Umetsu J."/>
            <person name="Higashi K."/>
            <person name="Shibata D."/>
            <person name="Kamiya Y."/>
            <person name="Sato N."/>
            <person name="Nakamura Y."/>
            <person name="Tabata S."/>
            <person name="Ida S."/>
            <person name="Kurokawa K."/>
            <person name="Ohta H."/>
        </authorList>
    </citation>
    <scope>NUCLEOTIDE SEQUENCE [LARGE SCALE GENOMIC DNA]</scope>
    <source>
        <strain evidence="1 2">NIES-2285</strain>
    </source>
</reference>
<sequence length="128" mass="15118">MGQYWWCAFYYGRLLSAGSHTRLLNSDLVKANPGILDRFLWKYQVDHHKGWWILHLPGHCQKVGFVDPVLEPREFEAGRVEWSEVTCVADKWVNDFDCEDMKMLKELIRAAAPPRLLSCRKEHFREQV</sequence>